<dbReference type="EMBL" id="JAAGWF010000002">
    <property type="protein sequence ID" value="NEK56492.1"/>
    <property type="molecule type" value="Genomic_DNA"/>
</dbReference>
<feature type="modified residue" description="4-aspartylphosphate" evidence="5">
    <location>
        <position position="59"/>
    </location>
</feature>
<keyword evidence="4" id="KW-0804">Transcription</keyword>
<evidence type="ECO:0000259" key="6">
    <source>
        <dbReference type="PROSITE" id="PS50043"/>
    </source>
</evidence>
<dbReference type="PANTHER" id="PTHR43214">
    <property type="entry name" value="TWO-COMPONENT RESPONSE REGULATOR"/>
    <property type="match status" value="1"/>
</dbReference>
<dbReference type="Pfam" id="PF00196">
    <property type="entry name" value="GerE"/>
    <property type="match status" value="1"/>
</dbReference>
<dbReference type="PROSITE" id="PS50110">
    <property type="entry name" value="RESPONSE_REGULATORY"/>
    <property type="match status" value="1"/>
</dbReference>
<dbReference type="SUPFAM" id="SSF46894">
    <property type="entry name" value="C-terminal effector domain of the bipartite response regulators"/>
    <property type="match status" value="1"/>
</dbReference>
<sequence>MDGAEAILIVLVDDHPVVRAGLRALLEGQPDLAIVAEAAGAAEADAAVARTRPDVVLMDLNLGPGEGGAEVTARLRARPEPPRVLVLTTYATDADVLAALDAGAGGYLLKDAPPDELFRAVRAVARGETVLGSEVAAILVRRVSSPEPALTEREVQILGLLAGGLGNREMARRLLVSEATVKSHLSHIYGKLGVDTRAGAVATAIERRIIRA</sequence>
<evidence type="ECO:0000256" key="1">
    <source>
        <dbReference type="ARBA" id="ARBA00022553"/>
    </source>
</evidence>
<dbReference type="InterPro" id="IPR058245">
    <property type="entry name" value="NreC/VraR/RcsB-like_REC"/>
</dbReference>
<evidence type="ECO:0000256" key="3">
    <source>
        <dbReference type="ARBA" id="ARBA00023125"/>
    </source>
</evidence>
<keyword evidence="9" id="KW-1185">Reference proteome</keyword>
<dbReference type="SUPFAM" id="SSF52172">
    <property type="entry name" value="CheY-like"/>
    <property type="match status" value="1"/>
</dbReference>
<dbReference type="GO" id="GO:0003677">
    <property type="term" value="F:DNA binding"/>
    <property type="evidence" value="ECO:0007669"/>
    <property type="project" value="UniProtKB-KW"/>
</dbReference>
<dbReference type="InterPro" id="IPR000792">
    <property type="entry name" value="Tscrpt_reg_LuxR_C"/>
</dbReference>
<evidence type="ECO:0000313" key="8">
    <source>
        <dbReference type="EMBL" id="NEK56492.1"/>
    </source>
</evidence>
<dbReference type="SMART" id="SM00448">
    <property type="entry name" value="REC"/>
    <property type="match status" value="1"/>
</dbReference>
<evidence type="ECO:0000313" key="9">
    <source>
        <dbReference type="Proteomes" id="UP000470246"/>
    </source>
</evidence>
<keyword evidence="1 5" id="KW-0597">Phosphoprotein</keyword>
<dbReference type="Proteomes" id="UP000470246">
    <property type="component" value="Unassembled WGS sequence"/>
</dbReference>
<dbReference type="PROSITE" id="PS50043">
    <property type="entry name" value="HTH_LUXR_2"/>
    <property type="match status" value="1"/>
</dbReference>
<dbReference type="GO" id="GO:0000160">
    <property type="term" value="P:phosphorelay signal transduction system"/>
    <property type="evidence" value="ECO:0007669"/>
    <property type="project" value="InterPro"/>
</dbReference>
<dbReference type="CDD" id="cd17535">
    <property type="entry name" value="REC_NarL-like"/>
    <property type="match status" value="1"/>
</dbReference>
<dbReference type="PRINTS" id="PR00038">
    <property type="entry name" value="HTHLUXR"/>
</dbReference>
<keyword evidence="2" id="KW-0805">Transcription regulation</keyword>
<dbReference type="Gene3D" id="3.40.50.2300">
    <property type="match status" value="1"/>
</dbReference>
<dbReference type="PANTHER" id="PTHR43214:SF24">
    <property type="entry name" value="TRANSCRIPTIONAL REGULATORY PROTEIN NARL-RELATED"/>
    <property type="match status" value="1"/>
</dbReference>
<feature type="domain" description="HTH luxR-type" evidence="6">
    <location>
        <begin position="143"/>
        <end position="208"/>
    </location>
</feature>
<evidence type="ECO:0000256" key="4">
    <source>
        <dbReference type="ARBA" id="ARBA00023163"/>
    </source>
</evidence>
<dbReference type="InterPro" id="IPR039420">
    <property type="entry name" value="WalR-like"/>
</dbReference>
<accession>A0A7K3VV66</accession>
<keyword evidence="3" id="KW-0238">DNA-binding</keyword>
<dbReference type="AlphaFoldDB" id="A0A7K3VV66"/>
<comment type="caution">
    <text evidence="8">The sequence shown here is derived from an EMBL/GenBank/DDBJ whole genome shotgun (WGS) entry which is preliminary data.</text>
</comment>
<dbReference type="GO" id="GO:0006355">
    <property type="term" value="P:regulation of DNA-templated transcription"/>
    <property type="evidence" value="ECO:0007669"/>
    <property type="project" value="InterPro"/>
</dbReference>
<dbReference type="RefSeq" id="WP_163479675.1">
    <property type="nucleotide sequence ID" value="NZ_JAAGWF010000002.1"/>
</dbReference>
<dbReference type="InterPro" id="IPR001789">
    <property type="entry name" value="Sig_transdc_resp-reg_receiver"/>
</dbReference>
<feature type="domain" description="Response regulatory" evidence="7">
    <location>
        <begin position="8"/>
        <end position="125"/>
    </location>
</feature>
<dbReference type="SMART" id="SM00421">
    <property type="entry name" value="HTH_LUXR"/>
    <property type="match status" value="1"/>
</dbReference>
<dbReference type="CDD" id="cd06170">
    <property type="entry name" value="LuxR_C_like"/>
    <property type="match status" value="1"/>
</dbReference>
<evidence type="ECO:0000256" key="5">
    <source>
        <dbReference type="PROSITE-ProRule" id="PRU00169"/>
    </source>
</evidence>
<dbReference type="InterPro" id="IPR016032">
    <property type="entry name" value="Sig_transdc_resp-reg_C-effctor"/>
</dbReference>
<organism evidence="8 9">
    <name type="scientific">Geodermatophilus sabuli</name>
    <dbReference type="NCBI Taxonomy" id="1564158"/>
    <lineage>
        <taxon>Bacteria</taxon>
        <taxon>Bacillati</taxon>
        <taxon>Actinomycetota</taxon>
        <taxon>Actinomycetes</taxon>
        <taxon>Geodermatophilales</taxon>
        <taxon>Geodermatophilaceae</taxon>
        <taxon>Geodermatophilus</taxon>
    </lineage>
</organism>
<evidence type="ECO:0000259" key="7">
    <source>
        <dbReference type="PROSITE" id="PS50110"/>
    </source>
</evidence>
<name>A0A7K3VV66_9ACTN</name>
<dbReference type="Pfam" id="PF00072">
    <property type="entry name" value="Response_reg"/>
    <property type="match status" value="1"/>
</dbReference>
<reference evidence="8 9" key="1">
    <citation type="submission" date="2020-02" db="EMBL/GenBank/DDBJ databases">
        <title>Geodermatophilus sabuli CPCC 205279 I12A-02694.</title>
        <authorList>
            <person name="Jiang Z."/>
        </authorList>
    </citation>
    <scope>NUCLEOTIDE SEQUENCE [LARGE SCALE GENOMIC DNA]</scope>
    <source>
        <strain evidence="8 9">I12A-02694</strain>
    </source>
</reference>
<proteinExistence type="predicted"/>
<dbReference type="InterPro" id="IPR011006">
    <property type="entry name" value="CheY-like_superfamily"/>
</dbReference>
<gene>
    <name evidence="8" type="ORF">GCU56_01200</name>
</gene>
<evidence type="ECO:0000256" key="2">
    <source>
        <dbReference type="ARBA" id="ARBA00023015"/>
    </source>
</evidence>
<protein>
    <submittedName>
        <fullName evidence="8">Response regulator transcription factor</fullName>
    </submittedName>
</protein>